<name>H5UMU7_9MICO</name>
<keyword evidence="3" id="KW-1185">Reference proteome</keyword>
<proteinExistence type="predicted"/>
<reference evidence="2 3" key="1">
    <citation type="submission" date="2012-02" db="EMBL/GenBank/DDBJ databases">
        <title>Whole genome shotgun sequence of Mobilicoccus pelagius NBRC 104925.</title>
        <authorList>
            <person name="Yoshida Y."/>
            <person name="Hosoyama A."/>
            <person name="Tsuchikane K."/>
            <person name="Katsumata H."/>
            <person name="Yamazaki S."/>
            <person name="Fujita N."/>
        </authorList>
    </citation>
    <scope>NUCLEOTIDE SEQUENCE [LARGE SCALE GENOMIC DNA]</scope>
    <source>
        <strain evidence="2 3">NBRC 104925</strain>
    </source>
</reference>
<evidence type="ECO:0000313" key="3">
    <source>
        <dbReference type="Proteomes" id="UP000004367"/>
    </source>
</evidence>
<comment type="caution">
    <text evidence="2">The sequence shown here is derived from an EMBL/GenBank/DDBJ whole genome shotgun (WGS) entry which is preliminary data.</text>
</comment>
<gene>
    <name evidence="2" type="ORF">MOPEL_003_00790</name>
</gene>
<dbReference type="AlphaFoldDB" id="H5UMU7"/>
<evidence type="ECO:0000313" key="2">
    <source>
        <dbReference type="EMBL" id="GAB47055.1"/>
    </source>
</evidence>
<sequence>MRLRTLRPAVALAAALTAVPAVATAAPGPVAATPPSSPSSCGVSTPPVVVSSGAVARTTARLSSSCPLGSSATWRLVGPNGRQVSKVSISGSRAVTVSIPTRSAATFGNYRLVPVSGTDTDYGLMIVTPGSVAVKAGSRLAAKDSGRTTTVVATRWDAATRKQVAWSRARVTLQRRTCTGTTCTWSIAGTTRTDSRGRATLPRPAGNAGSFRVVTAASATVGGRTVVLGGH</sequence>
<organism evidence="2 3">
    <name type="scientific">Mobilicoccus pelagius NBRC 104925</name>
    <dbReference type="NCBI Taxonomy" id="1089455"/>
    <lineage>
        <taxon>Bacteria</taxon>
        <taxon>Bacillati</taxon>
        <taxon>Actinomycetota</taxon>
        <taxon>Actinomycetes</taxon>
        <taxon>Micrococcales</taxon>
        <taxon>Dermatophilaceae</taxon>
        <taxon>Mobilicoccus</taxon>
    </lineage>
</organism>
<feature type="chain" id="PRO_5003599064" evidence="1">
    <location>
        <begin position="26"/>
        <end position="231"/>
    </location>
</feature>
<feature type="signal peptide" evidence="1">
    <location>
        <begin position="1"/>
        <end position="25"/>
    </location>
</feature>
<dbReference type="RefSeq" id="WP_009480953.1">
    <property type="nucleotide sequence ID" value="NZ_BAFE01000003.1"/>
</dbReference>
<evidence type="ECO:0000256" key="1">
    <source>
        <dbReference type="SAM" id="SignalP"/>
    </source>
</evidence>
<dbReference type="STRING" id="1089455.MOPEL_003_00790"/>
<keyword evidence="1" id="KW-0732">Signal</keyword>
<dbReference type="EMBL" id="BAFE01000003">
    <property type="protein sequence ID" value="GAB47055.1"/>
    <property type="molecule type" value="Genomic_DNA"/>
</dbReference>
<accession>H5UMU7</accession>
<protein>
    <submittedName>
        <fullName evidence="2">Uncharacterized protein</fullName>
    </submittedName>
</protein>
<dbReference type="Proteomes" id="UP000004367">
    <property type="component" value="Unassembled WGS sequence"/>
</dbReference>